<dbReference type="InterPro" id="IPR019088">
    <property type="entry name" value="CHP02186-rel_TM"/>
</dbReference>
<feature type="chain" id="PRO_5012545374" evidence="2">
    <location>
        <begin position="22"/>
        <end position="267"/>
    </location>
</feature>
<keyword evidence="1" id="KW-1133">Transmembrane helix</keyword>
<keyword evidence="1 3" id="KW-0812">Transmembrane</keyword>
<evidence type="ECO:0000256" key="2">
    <source>
        <dbReference type="SAM" id="SignalP"/>
    </source>
</evidence>
<keyword evidence="2" id="KW-0732">Signal</keyword>
<dbReference type="Pfam" id="PF09608">
    <property type="entry name" value="Alph_Pro_TM"/>
    <property type="match status" value="1"/>
</dbReference>
<keyword evidence="4" id="KW-1185">Reference proteome</keyword>
<proteinExistence type="predicted"/>
<evidence type="ECO:0000256" key="1">
    <source>
        <dbReference type="SAM" id="Phobius"/>
    </source>
</evidence>
<gene>
    <name evidence="3" type="ORF">SAMN02745123_03308</name>
</gene>
<feature type="transmembrane region" description="Helical" evidence="1">
    <location>
        <begin position="221"/>
        <end position="242"/>
    </location>
</feature>
<evidence type="ECO:0000313" key="3">
    <source>
        <dbReference type="EMBL" id="SHK84065.1"/>
    </source>
</evidence>
<dbReference type="PROSITE" id="PS51257">
    <property type="entry name" value="PROKAR_LIPOPROTEIN"/>
    <property type="match status" value="1"/>
</dbReference>
<sequence>MKMTVFLILCLFLTAPLAASAASISCQLSKDEIEVGLNPTKEKITVFGQIPEGLPVIVRVEGPMRPVLVSLSQNHSFVKCSEAEVLGLPGFYQVLTSQSVEKIPIQYWDTLGVNPDYRQLKEKAWTRMRQNLGESYEKYQQDYLSLALKIKDHEQMLALRQGVVQRQGQQFWVDIPLLAGMPLGEIKVTALTVMDNKVIAAPTQVLQIRPASILSLGSKELSISAVLVISLFMLPILLLTVAQILEMVEQHKEEEKRTRLLRQLRHH</sequence>
<dbReference type="STRING" id="1121421.SAMN02745123_03308"/>
<accession>A0A1M6VRU5</accession>
<dbReference type="EMBL" id="FRAR01000026">
    <property type="protein sequence ID" value="SHK84065.1"/>
    <property type="molecule type" value="Genomic_DNA"/>
</dbReference>
<organism evidence="3 4">
    <name type="scientific">Desulforamulus aeronauticus DSM 10349</name>
    <dbReference type="NCBI Taxonomy" id="1121421"/>
    <lineage>
        <taxon>Bacteria</taxon>
        <taxon>Bacillati</taxon>
        <taxon>Bacillota</taxon>
        <taxon>Clostridia</taxon>
        <taxon>Eubacteriales</taxon>
        <taxon>Peptococcaceae</taxon>
        <taxon>Desulforamulus</taxon>
    </lineage>
</organism>
<keyword evidence="1" id="KW-0472">Membrane</keyword>
<reference evidence="4" key="1">
    <citation type="submission" date="2016-11" db="EMBL/GenBank/DDBJ databases">
        <authorList>
            <person name="Varghese N."/>
            <person name="Submissions S."/>
        </authorList>
    </citation>
    <scope>NUCLEOTIDE SEQUENCE [LARGE SCALE GENOMIC DNA]</scope>
    <source>
        <strain evidence="4">DSM 10349</strain>
    </source>
</reference>
<dbReference type="Proteomes" id="UP000183997">
    <property type="component" value="Unassembled WGS sequence"/>
</dbReference>
<evidence type="ECO:0000313" key="4">
    <source>
        <dbReference type="Proteomes" id="UP000183997"/>
    </source>
</evidence>
<feature type="signal peptide" evidence="2">
    <location>
        <begin position="1"/>
        <end position="21"/>
    </location>
</feature>
<protein>
    <submittedName>
        <fullName evidence="3">Putative transmembrane protein (Alph_Pro_TM)</fullName>
    </submittedName>
</protein>
<dbReference type="AlphaFoldDB" id="A0A1M6VRU5"/>
<name>A0A1M6VRU5_9FIRM</name>